<evidence type="ECO:0000313" key="2">
    <source>
        <dbReference type="Proteomes" id="UP001211907"/>
    </source>
</evidence>
<sequence length="399" mass="44745">MRPLPGTLEKPSEEILTSSTTGTLVMTRKEVIWSTASLDFTNPSGFSYDRSSAFRIRHSAITRFSAVELKKMLAAVPVVSGKQMGMLHRNTAATIVVGSGSISGGSGNGSGSVGLNSANSMMNLSASAAGSRQASVVQSLIEKSADIISGLVRGEEANTKAAEETKKAYSIVIHTLNEAFKFYPFYGEEVAQMLQALMAVTGMAPFRSYEFVQSVLTKRVELTRRHALRQLLQEENPWIENSVDLNRIIDALTSDTKPQLIVDMERLFHSCKIESEVTKEATNLLRKAWYHTQSDSSRLKVLSVIDRILDRVIMRQEDTVFTTMFKWLKHLEETINPYRNAEMLKLVMYLVKRAKMIQIEPLAPLPQDQCEAMFDHYEEYMKLQQFTDTFGVKLHALND</sequence>
<accession>A0AAD5SQK8</accession>
<dbReference type="AlphaFoldDB" id="A0AAD5SQK8"/>
<comment type="caution">
    <text evidence="1">The sequence shown here is derived from an EMBL/GenBank/DDBJ whole genome shotgun (WGS) entry which is preliminary data.</text>
</comment>
<proteinExistence type="predicted"/>
<reference evidence="1" key="1">
    <citation type="submission" date="2020-05" db="EMBL/GenBank/DDBJ databases">
        <title>Phylogenomic resolution of chytrid fungi.</title>
        <authorList>
            <person name="Stajich J.E."/>
            <person name="Amses K."/>
            <person name="Simmons R."/>
            <person name="Seto K."/>
            <person name="Myers J."/>
            <person name="Bonds A."/>
            <person name="Quandt C.A."/>
            <person name="Barry K."/>
            <person name="Liu P."/>
            <person name="Grigoriev I."/>
            <person name="Longcore J.E."/>
            <person name="James T.Y."/>
        </authorList>
    </citation>
    <scope>NUCLEOTIDE SEQUENCE</scope>
    <source>
        <strain evidence="1">JEL0513</strain>
    </source>
</reference>
<organism evidence="1 2">
    <name type="scientific">Physocladia obscura</name>
    <dbReference type="NCBI Taxonomy" id="109957"/>
    <lineage>
        <taxon>Eukaryota</taxon>
        <taxon>Fungi</taxon>
        <taxon>Fungi incertae sedis</taxon>
        <taxon>Chytridiomycota</taxon>
        <taxon>Chytridiomycota incertae sedis</taxon>
        <taxon>Chytridiomycetes</taxon>
        <taxon>Chytridiales</taxon>
        <taxon>Chytriomycetaceae</taxon>
        <taxon>Physocladia</taxon>
    </lineage>
</organism>
<dbReference type="EMBL" id="JADGJH010003971">
    <property type="protein sequence ID" value="KAJ3087848.1"/>
    <property type="molecule type" value="Genomic_DNA"/>
</dbReference>
<keyword evidence="2" id="KW-1185">Reference proteome</keyword>
<gene>
    <name evidence="1" type="ORF">HK100_008222</name>
</gene>
<evidence type="ECO:0000313" key="1">
    <source>
        <dbReference type="EMBL" id="KAJ3087848.1"/>
    </source>
</evidence>
<name>A0AAD5SQK8_9FUNG</name>
<protein>
    <submittedName>
        <fullName evidence="1">Uncharacterized protein</fullName>
    </submittedName>
</protein>
<dbReference type="Proteomes" id="UP001211907">
    <property type="component" value="Unassembled WGS sequence"/>
</dbReference>